<evidence type="ECO:0000256" key="5">
    <source>
        <dbReference type="ARBA" id="ARBA00022801"/>
    </source>
</evidence>
<dbReference type="EC" id="3.5.2.3" evidence="3"/>
<evidence type="ECO:0000313" key="9">
    <source>
        <dbReference type="EMBL" id="OLL26588.1"/>
    </source>
</evidence>
<keyword evidence="5" id="KW-0378">Hydrolase</keyword>
<dbReference type="OrthoDB" id="1670005at2759"/>
<keyword evidence="10" id="KW-1185">Reference proteome</keyword>
<protein>
    <recommendedName>
        <fullName evidence="3">dihydroorotase</fullName>
        <ecNumber evidence="3">3.5.2.3</ecNumber>
    </recommendedName>
</protein>
<dbReference type="InterPro" id="IPR032466">
    <property type="entry name" value="Metal_Hydrolase"/>
</dbReference>
<dbReference type="CDD" id="cd01294">
    <property type="entry name" value="DHOase"/>
    <property type="match status" value="1"/>
</dbReference>
<dbReference type="GO" id="GO:0006207">
    <property type="term" value="P:'de novo' pyrimidine nucleobase biosynthetic process"/>
    <property type="evidence" value="ECO:0007669"/>
    <property type="project" value="EnsemblFungi"/>
</dbReference>
<dbReference type="GO" id="GO:0046872">
    <property type="term" value="F:metal ion binding"/>
    <property type="evidence" value="ECO:0007669"/>
    <property type="project" value="UniProtKB-KW"/>
</dbReference>
<dbReference type="Gene3D" id="3.20.20.140">
    <property type="entry name" value="Metal-dependent hydrolases"/>
    <property type="match status" value="1"/>
</dbReference>
<keyword evidence="7" id="KW-0665">Pyrimidine biosynthesis</keyword>
<dbReference type="InterPro" id="IPR002195">
    <property type="entry name" value="Dihydroorotase_CS"/>
</dbReference>
<evidence type="ECO:0000256" key="7">
    <source>
        <dbReference type="ARBA" id="ARBA00022975"/>
    </source>
</evidence>
<evidence type="ECO:0000256" key="6">
    <source>
        <dbReference type="ARBA" id="ARBA00022833"/>
    </source>
</evidence>
<dbReference type="Pfam" id="PF01979">
    <property type="entry name" value="Amidohydro_1"/>
    <property type="match status" value="1"/>
</dbReference>
<proteinExistence type="inferred from homology"/>
<organism evidence="9 10">
    <name type="scientific">Neolecta irregularis (strain DAH-3)</name>
    <dbReference type="NCBI Taxonomy" id="1198029"/>
    <lineage>
        <taxon>Eukaryota</taxon>
        <taxon>Fungi</taxon>
        <taxon>Dikarya</taxon>
        <taxon>Ascomycota</taxon>
        <taxon>Taphrinomycotina</taxon>
        <taxon>Neolectales</taxon>
        <taxon>Neolectaceae</taxon>
        <taxon>Neolecta</taxon>
    </lineage>
</organism>
<dbReference type="PANTHER" id="PTHR43137">
    <property type="entry name" value="DIHYDROOROTASE"/>
    <property type="match status" value="1"/>
</dbReference>
<dbReference type="STRING" id="1198029.A0A1U7LVE2"/>
<evidence type="ECO:0000256" key="3">
    <source>
        <dbReference type="ARBA" id="ARBA00012860"/>
    </source>
</evidence>
<dbReference type="NCBIfam" id="TIGR00856">
    <property type="entry name" value="pyrC_dimer"/>
    <property type="match status" value="1"/>
</dbReference>
<evidence type="ECO:0000256" key="4">
    <source>
        <dbReference type="ARBA" id="ARBA00022723"/>
    </source>
</evidence>
<keyword evidence="6" id="KW-0862">Zinc</keyword>
<gene>
    <name evidence="9" type="ORF">NEOLI_003814</name>
</gene>
<dbReference type="InterPro" id="IPR006680">
    <property type="entry name" value="Amidohydro-rel"/>
</dbReference>
<dbReference type="HAMAP" id="MF_00219">
    <property type="entry name" value="PyrC_classII"/>
    <property type="match status" value="1"/>
</dbReference>
<dbReference type="GO" id="GO:0004151">
    <property type="term" value="F:dihydroorotase activity"/>
    <property type="evidence" value="ECO:0007669"/>
    <property type="project" value="UniProtKB-EC"/>
</dbReference>
<evidence type="ECO:0000256" key="2">
    <source>
        <dbReference type="ARBA" id="ARBA00005631"/>
    </source>
</evidence>
<comment type="similarity">
    <text evidence="2">Belongs to the metallo-dependent hydrolases superfamily. DHOase family. Class II DHOase subfamily.</text>
</comment>
<dbReference type="AlphaFoldDB" id="A0A1U7LVE2"/>
<feature type="domain" description="Amidohydrolase-related" evidence="8">
    <location>
        <begin position="4"/>
        <end position="256"/>
    </location>
</feature>
<evidence type="ECO:0000259" key="8">
    <source>
        <dbReference type="Pfam" id="PF01979"/>
    </source>
</evidence>
<name>A0A1U7LVE2_NEOID</name>
<evidence type="ECO:0000256" key="1">
    <source>
        <dbReference type="ARBA" id="ARBA00004880"/>
    </source>
</evidence>
<keyword evidence="4" id="KW-0479">Metal-binding</keyword>
<dbReference type="InterPro" id="IPR004721">
    <property type="entry name" value="DHOdimr"/>
</dbReference>
<comment type="pathway">
    <text evidence="1">Pyrimidine metabolism; UMP biosynthesis via de novo pathway; (S)-dihydroorotate from bicarbonate: step 3/3.</text>
</comment>
<dbReference type="PROSITE" id="PS00483">
    <property type="entry name" value="DIHYDROOROTASE_2"/>
    <property type="match status" value="1"/>
</dbReference>
<reference evidence="9 10" key="1">
    <citation type="submission" date="2016-04" db="EMBL/GenBank/DDBJ databases">
        <title>Evolutionary innovation and constraint leading to complex multicellularity in the Ascomycota.</title>
        <authorList>
            <person name="Cisse O."/>
            <person name="Nguyen A."/>
            <person name="Hewitt D.A."/>
            <person name="Jedd G."/>
            <person name="Stajich J.E."/>
        </authorList>
    </citation>
    <scope>NUCLEOTIDE SEQUENCE [LARGE SCALE GENOMIC DNA]</scope>
    <source>
        <strain evidence="9 10">DAH-3</strain>
    </source>
</reference>
<dbReference type="UniPathway" id="UPA00070">
    <property type="reaction ID" value="UER00117"/>
</dbReference>
<dbReference type="PIRSF" id="PIRSF001237">
    <property type="entry name" value="DHOdimr"/>
    <property type="match status" value="1"/>
</dbReference>
<dbReference type="Proteomes" id="UP000186594">
    <property type="component" value="Unassembled WGS sequence"/>
</dbReference>
<dbReference type="OMA" id="TLHHISM"/>
<dbReference type="EMBL" id="LXFE01000163">
    <property type="protein sequence ID" value="OLL26588.1"/>
    <property type="molecule type" value="Genomic_DNA"/>
</dbReference>
<sequence length="342" mass="38306">MTQIILPAAADFHVHLRQEAMMQTVVPLIRQGGVNTVYVMPNLNPAITTVDAALQYKAQLLQIEPNVTYLMTLYLSESLSIEEIRKAKENGIVGIKSYPRGVTTNSEFGVSSYEQYYPILAEMERHNLILNLHGELAQSSSTTIFNAEESFLPILHDLHFRFPGLGIVFEHCSTKAAVEAILKCGERVVGTITPHHLYLTLDDWIEDPHSYCKPVAKLSRDRESLISIATSGNKKFFLGSDSAPHYKGFKDVKNGGMVAAGVFTQPLVLTYLAEIFEREGKLDMLEGFISTFGRDFYGLPSTQEKIILTREEGVIPDSYGEGECEVVPFRSGKKIHWKVTWM</sequence>
<accession>A0A1U7LVE2</accession>
<dbReference type="GO" id="GO:0005737">
    <property type="term" value="C:cytoplasm"/>
    <property type="evidence" value="ECO:0007669"/>
    <property type="project" value="TreeGrafter"/>
</dbReference>
<dbReference type="SUPFAM" id="SSF51556">
    <property type="entry name" value="Metallo-dependent hydrolases"/>
    <property type="match status" value="1"/>
</dbReference>
<comment type="caution">
    <text evidence="9">The sequence shown here is derived from an EMBL/GenBank/DDBJ whole genome shotgun (WGS) entry which is preliminary data.</text>
</comment>
<evidence type="ECO:0000313" key="10">
    <source>
        <dbReference type="Proteomes" id="UP000186594"/>
    </source>
</evidence>
<dbReference type="PANTHER" id="PTHR43137:SF1">
    <property type="entry name" value="DIHYDROOROTASE"/>
    <property type="match status" value="1"/>
</dbReference>
<dbReference type="GO" id="GO:0044205">
    <property type="term" value="P:'de novo' UMP biosynthetic process"/>
    <property type="evidence" value="ECO:0007669"/>
    <property type="project" value="UniProtKB-UniPathway"/>
</dbReference>